<dbReference type="eggNOG" id="COG3951">
    <property type="taxonomic scope" value="Bacteria"/>
</dbReference>
<accession>I6Z887</accession>
<evidence type="ECO:0000256" key="1">
    <source>
        <dbReference type="ARBA" id="ARBA00007734"/>
    </source>
</evidence>
<dbReference type="Gene3D" id="1.10.530.10">
    <property type="match status" value="1"/>
</dbReference>
<dbReference type="InterPro" id="IPR008258">
    <property type="entry name" value="Transglycosylase_SLT_dom_1"/>
</dbReference>
<dbReference type="HOGENOM" id="CLU_065765_4_2_10"/>
<comment type="similarity">
    <text evidence="1">Belongs to the transglycosylase Slt family.</text>
</comment>
<evidence type="ECO:0000313" key="4">
    <source>
        <dbReference type="Proteomes" id="UP000009011"/>
    </source>
</evidence>
<dbReference type="SUPFAM" id="SSF53955">
    <property type="entry name" value="Lysozyme-like"/>
    <property type="match status" value="1"/>
</dbReference>
<dbReference type="PANTHER" id="PTHR37423:SF2">
    <property type="entry name" value="MEMBRANE-BOUND LYTIC MUREIN TRANSGLYCOSYLASE C"/>
    <property type="match status" value="1"/>
</dbReference>
<dbReference type="Proteomes" id="UP000009011">
    <property type="component" value="Chromosome"/>
</dbReference>
<feature type="domain" description="Transglycosylase SLT" evidence="2">
    <location>
        <begin position="158"/>
        <end position="265"/>
    </location>
</feature>
<dbReference type="InterPro" id="IPR023346">
    <property type="entry name" value="Lysozyme-like_dom_sf"/>
</dbReference>
<dbReference type="Pfam" id="PF01464">
    <property type="entry name" value="SLT"/>
    <property type="match status" value="1"/>
</dbReference>
<keyword evidence="4" id="KW-1185">Reference proteome</keyword>
<dbReference type="STRING" id="1191523.MROS_2160"/>
<dbReference type="PATRIC" id="fig|1191523.3.peg.2285"/>
<reference evidence="3 4" key="1">
    <citation type="journal article" date="2013" name="PLoS ONE">
        <title>Genomic analysis of Melioribacter roseus, facultatively anaerobic organotrophic bacterium representing a novel deep lineage within Bacteriodetes/Chlorobi group.</title>
        <authorList>
            <person name="Kadnikov V.V."/>
            <person name="Mardanov A.V."/>
            <person name="Podosokorskaya O.A."/>
            <person name="Gavrilov S.N."/>
            <person name="Kublanov I.V."/>
            <person name="Beletsky A.V."/>
            <person name="Bonch-Osmolovskaya E.A."/>
            <person name="Ravin N.V."/>
        </authorList>
    </citation>
    <scope>NUCLEOTIDE SEQUENCE [LARGE SCALE GENOMIC DNA]</scope>
    <source>
        <strain evidence="4">JCM 17771 / P3M-2</strain>
    </source>
</reference>
<dbReference type="RefSeq" id="WP_014856822.1">
    <property type="nucleotide sequence ID" value="NC_018178.1"/>
</dbReference>
<dbReference type="PANTHER" id="PTHR37423">
    <property type="entry name" value="SOLUBLE LYTIC MUREIN TRANSGLYCOSYLASE-RELATED"/>
    <property type="match status" value="1"/>
</dbReference>
<dbReference type="eggNOG" id="COG0741">
    <property type="taxonomic scope" value="Bacteria"/>
</dbReference>
<protein>
    <submittedName>
        <fullName evidence="3">Lytic murein transglycosylase</fullName>
    </submittedName>
</protein>
<dbReference type="AlphaFoldDB" id="I6Z887"/>
<dbReference type="EMBL" id="CP003557">
    <property type="protein sequence ID" value="AFN75390.1"/>
    <property type="molecule type" value="Genomic_DNA"/>
</dbReference>
<sequence>MNNLTIKISEPGKHLNQMQNVNERFDNKQKSKIAEAALQFEALFTSMLLRSMNSATSELFDSGENEFGIKNNSNLFGLPDGFDAIFEQQFADFMTKGKSMGIAEAVYKKVTGEELPTTVRSNSFNRTIKVDTRKYDTEFRSLKPASDSLNRLRKYEDIIDKASSQFGVDKNVIRSVILAESAAKQNAVSSANAKGLMQLIDSTAAEMGVKNSFDPKENIFGGAKYLAKLLRQYNGNLELALAAYNAGPSNVEKYNGIPPFEETRKYVEKVISYLNHFNENES</sequence>
<evidence type="ECO:0000313" key="3">
    <source>
        <dbReference type="EMBL" id="AFN75390.1"/>
    </source>
</evidence>
<dbReference type="CDD" id="cd00254">
    <property type="entry name" value="LT-like"/>
    <property type="match status" value="1"/>
</dbReference>
<dbReference type="KEGG" id="mro:MROS_2160"/>
<evidence type="ECO:0000259" key="2">
    <source>
        <dbReference type="Pfam" id="PF01464"/>
    </source>
</evidence>
<dbReference type="OrthoDB" id="9815002at2"/>
<gene>
    <name evidence="3" type="ordered locus">MROS_2160</name>
</gene>
<organism evidence="3 4">
    <name type="scientific">Melioribacter roseus (strain DSM 23840 / JCM 17771 / VKM B-2668 / P3M-2)</name>
    <dbReference type="NCBI Taxonomy" id="1191523"/>
    <lineage>
        <taxon>Bacteria</taxon>
        <taxon>Pseudomonadati</taxon>
        <taxon>Ignavibacteriota</taxon>
        <taxon>Ignavibacteria</taxon>
        <taxon>Ignavibacteriales</taxon>
        <taxon>Melioribacteraceae</taxon>
        <taxon>Melioribacter</taxon>
    </lineage>
</organism>
<name>I6Z887_MELRP</name>
<proteinExistence type="inferred from homology"/>